<keyword evidence="2" id="KW-0614">Plasmid</keyword>
<reference evidence="4 7" key="3">
    <citation type="submission" date="2020-07" db="EMBL/GenBank/DDBJ databases">
        <title>Whole genome sequence of Sphingobium yanoikuyae A3.</title>
        <authorList>
            <person name="Han S.-S."/>
        </authorList>
    </citation>
    <scope>NUCLEOTIDE SEQUENCE [LARGE SCALE GENOMIC DNA]</scope>
    <source>
        <strain evidence="4 7">A3</strain>
        <plasmid evidence="4 7">unnamed1</plasmid>
    </source>
</reference>
<dbReference type="EMBL" id="CP060123">
    <property type="protein sequence ID" value="QNG49509.1"/>
    <property type="molecule type" value="Genomic_DNA"/>
</dbReference>
<gene>
    <name evidence="3" type="ORF">AX777_22610</name>
    <name evidence="2" type="ORF">EBF16_00165</name>
    <name evidence="4" type="ORF">H3V42_32295</name>
</gene>
<dbReference type="EMBL" id="LSTR01000062">
    <property type="protein sequence ID" value="OAH40968.1"/>
    <property type="molecule type" value="Genomic_DNA"/>
</dbReference>
<dbReference type="Proteomes" id="UP000077262">
    <property type="component" value="Unassembled WGS sequence"/>
</dbReference>
<accession>A0A177JIX9</accession>
<evidence type="ECO:0000313" key="5">
    <source>
        <dbReference type="Proteomes" id="UP000077262"/>
    </source>
</evidence>
<proteinExistence type="predicted"/>
<protein>
    <recommendedName>
        <fullName evidence="1">DUF6927 domain-containing protein</fullName>
    </recommendedName>
</protein>
<evidence type="ECO:0000313" key="3">
    <source>
        <dbReference type="EMBL" id="OAH40968.1"/>
    </source>
</evidence>
<reference evidence="2 6" key="2">
    <citation type="submission" date="2018-10" db="EMBL/GenBank/DDBJ databases">
        <title>Characterization and genome analysis of a novel bacterium Sphingobium yanoikuyae SJTF8 capable of degrading PAHs.</title>
        <authorList>
            <person name="Yin C."/>
            <person name="Xiong W."/>
            <person name="Liang R."/>
        </authorList>
    </citation>
    <scope>NUCLEOTIDE SEQUENCE [LARGE SCALE GENOMIC DNA]</scope>
    <source>
        <strain evidence="2 6">SJTF8</strain>
        <plasmid evidence="6">pf1</plasmid>
        <plasmid evidence="2">pF1</plasmid>
    </source>
</reference>
<organism evidence="3 5">
    <name type="scientific">Sphingobium yanoikuyae</name>
    <name type="common">Sphingomonas yanoikuyae</name>
    <dbReference type="NCBI Taxonomy" id="13690"/>
    <lineage>
        <taxon>Bacteria</taxon>
        <taxon>Pseudomonadati</taxon>
        <taxon>Pseudomonadota</taxon>
        <taxon>Alphaproteobacteria</taxon>
        <taxon>Sphingomonadales</taxon>
        <taxon>Sphingomonadaceae</taxon>
        <taxon>Sphingobium</taxon>
    </lineage>
</organism>
<dbReference type="Proteomes" id="UP000280708">
    <property type="component" value="Plasmid pF1"/>
</dbReference>
<sequence length="204" mass="23070">MGWLSMPLSSMYPHQTPKAYLEAQFTYDRRDADGKGKGLRVIASSCLRNKVWYAAAVPSTDGIDEPAFAIVCLVTWNPRAKDGYVFAFKDMTEHMGPCEAECPERILALLGDTDDPGALHWRRRCLERLARPTRQLEHGMHIRLPNPVRFTDGYEGDEFIVHKRGRKIALAKPGSGYPSYRIGGLRDLPWTLVPQTRVHKTVFG</sequence>
<reference evidence="3 5" key="1">
    <citation type="submission" date="2016-02" db="EMBL/GenBank/DDBJ databases">
        <authorList>
            <person name="Wen L."/>
            <person name="He K."/>
            <person name="Yang H."/>
        </authorList>
    </citation>
    <scope>NUCLEOTIDE SEQUENCE [LARGE SCALE GENOMIC DNA]</scope>
    <source>
        <strain evidence="3 5">CD09_2</strain>
    </source>
</reference>
<dbReference type="Pfam" id="PF21992">
    <property type="entry name" value="DUF6927"/>
    <property type="match status" value="1"/>
</dbReference>
<evidence type="ECO:0000259" key="1">
    <source>
        <dbReference type="Pfam" id="PF21992"/>
    </source>
</evidence>
<name>A0A177JIX9_SPHYA</name>
<evidence type="ECO:0000313" key="2">
    <source>
        <dbReference type="EMBL" id="AYO75468.1"/>
    </source>
</evidence>
<dbReference type="AlphaFoldDB" id="A0A177JIX9"/>
<geneLocation type="plasmid" evidence="4 7">
    <name>unnamed1</name>
</geneLocation>
<evidence type="ECO:0000313" key="6">
    <source>
        <dbReference type="Proteomes" id="UP000280708"/>
    </source>
</evidence>
<dbReference type="RefSeq" id="WP_063976896.1">
    <property type="nucleotide sequence ID" value="NZ_CALUBW010000340.1"/>
</dbReference>
<geneLocation type="plasmid" evidence="6">
    <name>pf1</name>
</geneLocation>
<feature type="domain" description="DUF6927" evidence="1">
    <location>
        <begin position="113"/>
        <end position="183"/>
    </location>
</feature>
<dbReference type="EMBL" id="CP033227">
    <property type="protein sequence ID" value="AYO75468.1"/>
    <property type="molecule type" value="Genomic_DNA"/>
</dbReference>
<evidence type="ECO:0000313" key="7">
    <source>
        <dbReference type="Proteomes" id="UP000515377"/>
    </source>
</evidence>
<dbReference type="InterPro" id="IPR053845">
    <property type="entry name" value="DUF6927"/>
</dbReference>
<dbReference type="Proteomes" id="UP000515377">
    <property type="component" value="Plasmid unnamed1"/>
</dbReference>
<evidence type="ECO:0000313" key="4">
    <source>
        <dbReference type="EMBL" id="QNG49509.1"/>
    </source>
</evidence>
<geneLocation type="plasmid" evidence="2">
    <name>pF1</name>
</geneLocation>
<dbReference type="OrthoDB" id="6874909at2"/>